<sequence length="931" mass="106242">MIDVVHYVMVVDAGSSGSRLFLYWCDLSGHSSDELMRVEPLLDEFGRPIVKKKNPGLSSFAKKPKDAVKYMKDLIDSSVKHIPVDRIKQTSLFVLATAGMRLLPAEESNAIIEELRSTLPKLYDFVVSSENLEVINGRWEGIYAWITINYVLGRFNCNKTVSNLDMTVQKKTCRSSTAGIVDLGGASLQIAYEVKEPTQNTTTNLHSELYEELNLGNDDASVSHKYTVFANTYLGYGANVGIERYKKWLANSSTILHKDPIKNSTLLSDCCLPNGLIEQMSTDKAEGRSEDLIRQGRGCFNECYDAVSRMIQSNVTCSTSHQNEQCFLEGIPLPALDSSNAEFYGISEYWHSTNDIFGLGGRYDMHRLKNAASEFCSLNWTTIWNRYRRKQYLNADTSRIRTQCFKSAWASALLHIGLKFPEDVSNFYSVLTMAGQEIQWTLGAILYRLRHLPLKFAEMRKQYRRLSFLAEKKYPREIYIVNGNFLLYFLFIVVAVLAVLYIVNLLVSYFLPERRVKLLTLLLRRKVPLINYIMTDNSSQLPHYPFQLSLCFISSPLESFSSCKFLRSNTMSEQKKILKAATIYSPPMVSKCVDDLDNCPNPGDEIAFLQLIADLINYELKVTIVPDIEVMVRMAVNHSVDITAYSLPANILFQYGCEKFFFEGFDEYVFLMKGSPSSKFIEVWIMFALCLNCYGSLVSISAYNANDNPLLVPLKTTDELVQAIIDGSCRFIHNDEYGEDFFLEVFSNSIKPDLLNQLKQAMNRQPAELLENRVKIRIRLEGTDSCLVAIDYYSMVPYFRILQGSSPVQVVKFEEIIPQPYFYCVSSTHPELNTMVALAQSTIIWAVAERQSKVFAEQFVDEGEENDTQINVNRLQAENDQADSNKAPTEQQMIITVLQISDCLQLIWISYMLSFVVLIFERFSFRPKHRF</sequence>
<dbReference type="Proteomes" id="UP000054815">
    <property type="component" value="Unassembled WGS sequence"/>
</dbReference>
<evidence type="ECO:0000313" key="7">
    <source>
        <dbReference type="EMBL" id="KRY01460.1"/>
    </source>
</evidence>
<reference evidence="7 8" key="1">
    <citation type="submission" date="2015-01" db="EMBL/GenBank/DDBJ databases">
        <title>Evolution of Trichinella species and genotypes.</title>
        <authorList>
            <person name="Korhonen P.K."/>
            <person name="Edoardo P."/>
            <person name="Giuseppe L.R."/>
            <person name="Gasser R.B."/>
        </authorList>
    </citation>
    <scope>NUCLEOTIDE SEQUENCE [LARGE SCALE GENOMIC DNA]</scope>
    <source>
        <strain evidence="7">ISS141</strain>
    </source>
</reference>
<keyword evidence="4" id="KW-0067">ATP-binding</keyword>
<dbReference type="EMBL" id="JYDU01000003">
    <property type="protein sequence ID" value="KRY01460.1"/>
    <property type="molecule type" value="Genomic_DNA"/>
</dbReference>
<dbReference type="GO" id="GO:0005794">
    <property type="term" value="C:Golgi apparatus"/>
    <property type="evidence" value="ECO:0007669"/>
    <property type="project" value="TreeGrafter"/>
</dbReference>
<comment type="caution">
    <text evidence="7">The sequence shown here is derived from an EMBL/GenBank/DDBJ whole genome shotgun (WGS) entry which is preliminary data.</text>
</comment>
<dbReference type="Gene3D" id="3.30.420.150">
    <property type="entry name" value="Exopolyphosphatase. Domain 2"/>
    <property type="match status" value="1"/>
</dbReference>
<dbReference type="PROSITE" id="PS01238">
    <property type="entry name" value="GDA1_CD39_NTPASE"/>
    <property type="match status" value="1"/>
</dbReference>
<evidence type="ECO:0000256" key="5">
    <source>
        <dbReference type="RuleBase" id="RU003833"/>
    </source>
</evidence>
<dbReference type="STRING" id="6337.A0A0V0YM93"/>
<dbReference type="Pfam" id="PF01150">
    <property type="entry name" value="GDA1_CD39"/>
    <property type="match status" value="1"/>
</dbReference>
<evidence type="ECO:0000256" key="1">
    <source>
        <dbReference type="ARBA" id="ARBA00009283"/>
    </source>
</evidence>
<dbReference type="GO" id="GO:0004382">
    <property type="term" value="F:GDP phosphatase activity"/>
    <property type="evidence" value="ECO:0007669"/>
    <property type="project" value="TreeGrafter"/>
</dbReference>
<gene>
    <name evidence="7" type="primary">mig-23</name>
    <name evidence="7" type="ORF">T4E_1720</name>
</gene>
<feature type="active site" description="Proton acceptor" evidence="3">
    <location>
        <position position="140"/>
    </location>
</feature>
<feature type="binding site" evidence="4">
    <location>
        <begin position="185"/>
        <end position="189"/>
    </location>
    <ligand>
        <name>ATP</name>
        <dbReference type="ChEBI" id="CHEBI:30616"/>
    </ligand>
</feature>
<dbReference type="AlphaFoldDB" id="A0A0V0YM93"/>
<keyword evidence="4" id="KW-0547">Nucleotide-binding</keyword>
<feature type="transmembrane region" description="Helical" evidence="6">
    <location>
        <begin position="485"/>
        <end position="511"/>
    </location>
</feature>
<keyword evidence="2 5" id="KW-0378">Hydrolase</keyword>
<accession>A0A0V0YM93</accession>
<evidence type="ECO:0000256" key="6">
    <source>
        <dbReference type="SAM" id="Phobius"/>
    </source>
</evidence>
<dbReference type="InterPro" id="IPR000407">
    <property type="entry name" value="GDA1_CD39_NTPase"/>
</dbReference>
<feature type="transmembrane region" description="Helical" evidence="6">
    <location>
        <begin position="680"/>
        <end position="703"/>
    </location>
</feature>
<dbReference type="GO" id="GO:0046036">
    <property type="term" value="P:CTP metabolic process"/>
    <property type="evidence" value="ECO:0007669"/>
    <property type="project" value="TreeGrafter"/>
</dbReference>
<keyword evidence="6" id="KW-0812">Transmembrane</keyword>
<evidence type="ECO:0000313" key="8">
    <source>
        <dbReference type="Proteomes" id="UP000054815"/>
    </source>
</evidence>
<dbReference type="GO" id="GO:0016020">
    <property type="term" value="C:membrane"/>
    <property type="evidence" value="ECO:0007669"/>
    <property type="project" value="TreeGrafter"/>
</dbReference>
<evidence type="ECO:0000256" key="2">
    <source>
        <dbReference type="ARBA" id="ARBA00022801"/>
    </source>
</evidence>
<dbReference type="GO" id="GO:0017111">
    <property type="term" value="F:ribonucleoside triphosphate phosphatase activity"/>
    <property type="evidence" value="ECO:0007669"/>
    <property type="project" value="TreeGrafter"/>
</dbReference>
<dbReference type="GO" id="GO:0006256">
    <property type="term" value="P:UDP catabolic process"/>
    <property type="evidence" value="ECO:0007669"/>
    <property type="project" value="TreeGrafter"/>
</dbReference>
<dbReference type="PANTHER" id="PTHR11782">
    <property type="entry name" value="ADENOSINE/GUANOSINE DIPHOSPHATASE"/>
    <property type="match status" value="1"/>
</dbReference>
<evidence type="ECO:0000256" key="4">
    <source>
        <dbReference type="PIRSR" id="PIRSR600407-2"/>
    </source>
</evidence>
<proteinExistence type="inferred from homology"/>
<protein>
    <submittedName>
        <fullName evidence="7">Nucleoside-diphosphatase mig-23</fullName>
    </submittedName>
</protein>
<dbReference type="GO" id="GO:0005524">
    <property type="term" value="F:ATP binding"/>
    <property type="evidence" value="ECO:0007669"/>
    <property type="project" value="UniProtKB-KW"/>
</dbReference>
<organism evidence="7 8">
    <name type="scientific">Trichinella pseudospiralis</name>
    <name type="common">Parasitic roundworm</name>
    <dbReference type="NCBI Taxonomy" id="6337"/>
    <lineage>
        <taxon>Eukaryota</taxon>
        <taxon>Metazoa</taxon>
        <taxon>Ecdysozoa</taxon>
        <taxon>Nematoda</taxon>
        <taxon>Enoplea</taxon>
        <taxon>Dorylaimia</taxon>
        <taxon>Trichinellida</taxon>
        <taxon>Trichinellidae</taxon>
        <taxon>Trichinella</taxon>
    </lineage>
</organism>
<evidence type="ECO:0000256" key="3">
    <source>
        <dbReference type="PIRSR" id="PIRSR600407-1"/>
    </source>
</evidence>
<keyword evidence="6" id="KW-0472">Membrane</keyword>
<dbReference type="PANTHER" id="PTHR11782:SF121">
    <property type="entry name" value="NUCLEOSIDE-DIPHOSPHATASE MIG-23"/>
    <property type="match status" value="1"/>
</dbReference>
<dbReference type="GO" id="GO:0045134">
    <property type="term" value="F:UDP phosphatase activity"/>
    <property type="evidence" value="ECO:0007669"/>
    <property type="project" value="TreeGrafter"/>
</dbReference>
<keyword evidence="6" id="KW-1133">Transmembrane helix</keyword>
<comment type="similarity">
    <text evidence="1 5">Belongs to the GDA1/CD39 NTPase family.</text>
</comment>
<feature type="transmembrane region" description="Helical" evidence="6">
    <location>
        <begin position="906"/>
        <end position="925"/>
    </location>
</feature>
<name>A0A0V0YM93_TRIPS</name>
<dbReference type="Gene3D" id="3.30.420.40">
    <property type="match status" value="1"/>
</dbReference>